<gene>
    <name evidence="8" type="ORF">CSO01_15940</name>
</gene>
<evidence type="ECO:0000256" key="2">
    <source>
        <dbReference type="ARBA" id="ARBA00022448"/>
    </source>
</evidence>
<keyword evidence="2" id="KW-0813">Transport</keyword>
<keyword evidence="3 6" id="KW-0812">Transmembrane</keyword>
<feature type="domain" description="Major facilitator superfamily (MFS) profile" evidence="7">
    <location>
        <begin position="15"/>
        <end position="447"/>
    </location>
</feature>
<dbReference type="GO" id="GO:0005886">
    <property type="term" value="C:plasma membrane"/>
    <property type="evidence" value="ECO:0007669"/>
    <property type="project" value="UniProtKB-SubCell"/>
</dbReference>
<comment type="subcellular location">
    <subcellularLocation>
        <location evidence="1">Cell membrane</location>
        <topology evidence="1">Multi-pass membrane protein</topology>
    </subcellularLocation>
</comment>
<feature type="transmembrane region" description="Helical" evidence="6">
    <location>
        <begin position="335"/>
        <end position="354"/>
    </location>
</feature>
<keyword evidence="9" id="KW-1185">Reference proteome</keyword>
<dbReference type="SUPFAM" id="SSF103473">
    <property type="entry name" value="MFS general substrate transporter"/>
    <property type="match status" value="1"/>
</dbReference>
<feature type="transmembrane region" description="Helical" evidence="6">
    <location>
        <begin position="81"/>
        <end position="99"/>
    </location>
</feature>
<dbReference type="AlphaFoldDB" id="A0A512PCE4"/>
<accession>A0A512PCE4</accession>
<evidence type="ECO:0000256" key="5">
    <source>
        <dbReference type="ARBA" id="ARBA00023136"/>
    </source>
</evidence>
<feature type="transmembrane region" description="Helical" evidence="6">
    <location>
        <begin position="488"/>
        <end position="508"/>
    </location>
</feature>
<evidence type="ECO:0000256" key="6">
    <source>
        <dbReference type="SAM" id="Phobius"/>
    </source>
</evidence>
<dbReference type="GO" id="GO:0022857">
    <property type="term" value="F:transmembrane transporter activity"/>
    <property type="evidence" value="ECO:0007669"/>
    <property type="project" value="InterPro"/>
</dbReference>
<dbReference type="PANTHER" id="PTHR42718:SF9">
    <property type="entry name" value="MAJOR FACILITATOR SUPERFAMILY MULTIDRUG TRANSPORTER MFSC"/>
    <property type="match status" value="1"/>
</dbReference>
<keyword evidence="4 6" id="KW-1133">Transmembrane helix</keyword>
<dbReference type="PROSITE" id="PS50850">
    <property type="entry name" value="MFS"/>
    <property type="match status" value="1"/>
</dbReference>
<feature type="transmembrane region" description="Helical" evidence="6">
    <location>
        <begin position="304"/>
        <end position="323"/>
    </location>
</feature>
<dbReference type="RefSeq" id="WP_146952635.1">
    <property type="nucleotide sequence ID" value="NZ_BAABBJ010000003.1"/>
</dbReference>
<keyword evidence="5 6" id="KW-0472">Membrane</keyword>
<evidence type="ECO:0000313" key="9">
    <source>
        <dbReference type="Proteomes" id="UP000321798"/>
    </source>
</evidence>
<dbReference type="InterPro" id="IPR011701">
    <property type="entry name" value="MFS"/>
</dbReference>
<feature type="transmembrane region" description="Helical" evidence="6">
    <location>
        <begin position="277"/>
        <end position="298"/>
    </location>
</feature>
<dbReference type="Gene3D" id="1.20.1250.20">
    <property type="entry name" value="MFS general substrate transporter like domains"/>
    <property type="match status" value="1"/>
</dbReference>
<feature type="transmembrane region" description="Helical" evidence="6">
    <location>
        <begin position="168"/>
        <end position="189"/>
    </location>
</feature>
<dbReference type="Proteomes" id="UP000321798">
    <property type="component" value="Unassembled WGS sequence"/>
</dbReference>
<feature type="transmembrane region" description="Helical" evidence="6">
    <location>
        <begin position="400"/>
        <end position="428"/>
    </location>
</feature>
<comment type="caution">
    <text evidence="8">The sequence shown here is derived from an EMBL/GenBank/DDBJ whole genome shotgun (WGS) entry which is preliminary data.</text>
</comment>
<dbReference type="InterPro" id="IPR036259">
    <property type="entry name" value="MFS_trans_sf"/>
</dbReference>
<dbReference type="OrthoDB" id="3282774at2"/>
<feature type="transmembrane region" description="Helical" evidence="6">
    <location>
        <begin position="140"/>
        <end position="162"/>
    </location>
</feature>
<name>A0A512PCE4_9CELL</name>
<feature type="transmembrane region" description="Helical" evidence="6">
    <location>
        <begin position="15"/>
        <end position="37"/>
    </location>
</feature>
<dbReference type="CDD" id="cd17321">
    <property type="entry name" value="MFS_MMR_MDR_like"/>
    <property type="match status" value="1"/>
</dbReference>
<evidence type="ECO:0000313" key="8">
    <source>
        <dbReference type="EMBL" id="GEP68879.1"/>
    </source>
</evidence>
<feature type="transmembrane region" description="Helical" evidence="6">
    <location>
        <begin position="105"/>
        <end position="128"/>
    </location>
</feature>
<dbReference type="PANTHER" id="PTHR42718">
    <property type="entry name" value="MAJOR FACILITATOR SUPERFAMILY MULTIDRUG TRANSPORTER MFSC"/>
    <property type="match status" value="1"/>
</dbReference>
<dbReference type="InterPro" id="IPR020846">
    <property type="entry name" value="MFS_dom"/>
</dbReference>
<feature type="transmembrane region" description="Helical" evidence="6">
    <location>
        <begin position="360"/>
        <end position="379"/>
    </location>
</feature>
<evidence type="ECO:0000256" key="1">
    <source>
        <dbReference type="ARBA" id="ARBA00004651"/>
    </source>
</evidence>
<evidence type="ECO:0000256" key="4">
    <source>
        <dbReference type="ARBA" id="ARBA00022989"/>
    </source>
</evidence>
<organism evidence="8 9">
    <name type="scientific">Cellulomonas soli</name>
    <dbReference type="NCBI Taxonomy" id="931535"/>
    <lineage>
        <taxon>Bacteria</taxon>
        <taxon>Bacillati</taxon>
        <taxon>Actinomycetota</taxon>
        <taxon>Actinomycetes</taxon>
        <taxon>Micrococcales</taxon>
        <taxon>Cellulomonadaceae</taxon>
        <taxon>Cellulomonas</taxon>
    </lineage>
</organism>
<dbReference type="EMBL" id="BKAL01000004">
    <property type="protein sequence ID" value="GEP68879.1"/>
    <property type="molecule type" value="Genomic_DNA"/>
</dbReference>
<feature type="transmembrane region" description="Helical" evidence="6">
    <location>
        <begin position="201"/>
        <end position="222"/>
    </location>
</feature>
<evidence type="ECO:0000259" key="7">
    <source>
        <dbReference type="PROSITE" id="PS50850"/>
    </source>
</evidence>
<protein>
    <submittedName>
        <fullName evidence="8">MFS transporter</fullName>
    </submittedName>
</protein>
<reference evidence="8 9" key="1">
    <citation type="submission" date="2019-07" db="EMBL/GenBank/DDBJ databases">
        <title>Whole genome shotgun sequence of Cellulomonas soli NBRC 109434.</title>
        <authorList>
            <person name="Hosoyama A."/>
            <person name="Uohara A."/>
            <person name="Ohji S."/>
            <person name="Ichikawa N."/>
        </authorList>
    </citation>
    <scope>NUCLEOTIDE SEQUENCE [LARGE SCALE GENOMIC DNA]</scope>
    <source>
        <strain evidence="8 9">NBRC 109434</strain>
    </source>
</reference>
<dbReference type="Gene3D" id="1.20.1720.10">
    <property type="entry name" value="Multidrug resistance protein D"/>
    <property type="match status" value="1"/>
</dbReference>
<dbReference type="PRINTS" id="PR01036">
    <property type="entry name" value="TCRTETB"/>
</dbReference>
<dbReference type="Pfam" id="PF07690">
    <property type="entry name" value="MFS_1"/>
    <property type="match status" value="1"/>
</dbReference>
<feature type="transmembrane region" description="Helical" evidence="6">
    <location>
        <begin position="228"/>
        <end position="248"/>
    </location>
</feature>
<sequence length="528" mass="54595">MTETPHPEVGFDRRLAALLAMAMFVLVVDTSLMNVSISAVVRDVGTTVSGVQSAIALEALVSAAFILIGSKVGDLFGRKRAYVLGLLGYATGAIAMTVAQDLTAIIVFWAIIGGLGASLLLPAMQSLIHGNFAGAAQKRVYALVGASAAIAAAVGPLLGGFITTYLSWRVAFGLEAVVIVVVLSGIGLVKDVEYTGDRHVDVVGAILSALAMGGIVLGVLVWQEGGEAVGALLVVGGLALVGLMRWLVRRKRAGKPVLIDPDLFHSSLFRVGITQQMLQQIALGGAMITLPIFLQMVLEYDAMAAGLSLAPLSLSMFAVALVGGKRAGARRPANLVLVGFGLVVVGVAVLLPVVPRAESGWYLLVPLVIVGSGLGLLVSQLNNYTLSPITEERVSEAAGVNSAAGSFGLSFGLAFAGAIMLAALSLGFTAQAESSPVLSTDQQQQVATALEDDAELMSNTALVEQLAGQPQDVQDEIIRINTETRPRALQIALLLPLLVGLVGVVNGLRMRRLPDPQPDGAADGAAFG</sequence>
<evidence type="ECO:0000256" key="3">
    <source>
        <dbReference type="ARBA" id="ARBA00022692"/>
    </source>
</evidence>
<proteinExistence type="predicted"/>